<feature type="domain" description="Glycosyl hydrolase family 31 C-terminal" evidence="8">
    <location>
        <begin position="523"/>
        <end position="613"/>
    </location>
</feature>
<gene>
    <name evidence="9" type="ORF">H9734_02400</name>
</gene>
<proteinExistence type="inferred from homology"/>
<dbReference type="GO" id="GO:0004553">
    <property type="term" value="F:hydrolase activity, hydrolyzing O-glycosyl compounds"/>
    <property type="evidence" value="ECO:0007669"/>
    <property type="project" value="InterPro"/>
</dbReference>
<accession>A0A9D2BHJ5</accession>
<protein>
    <submittedName>
        <fullName evidence="9">DUF5110 domain-containing protein</fullName>
    </submittedName>
</protein>
<dbReference type="InterPro" id="IPR017853">
    <property type="entry name" value="GH"/>
</dbReference>
<organism evidence="9 10">
    <name type="scientific">Candidatus Fusicatenibacter merdavium</name>
    <dbReference type="NCBI Taxonomy" id="2838600"/>
    <lineage>
        <taxon>Bacteria</taxon>
        <taxon>Bacillati</taxon>
        <taxon>Bacillota</taxon>
        <taxon>Clostridia</taxon>
        <taxon>Lachnospirales</taxon>
        <taxon>Lachnospiraceae</taxon>
        <taxon>Fusicatenibacter</taxon>
    </lineage>
</organism>
<dbReference type="SUPFAM" id="SSF51445">
    <property type="entry name" value="(Trans)glycosidases"/>
    <property type="match status" value="1"/>
</dbReference>
<evidence type="ECO:0000256" key="3">
    <source>
        <dbReference type="ARBA" id="ARBA00023295"/>
    </source>
</evidence>
<feature type="domain" description="Glycoside hydrolase family 31 N-terminal" evidence="6">
    <location>
        <begin position="34"/>
        <end position="110"/>
    </location>
</feature>
<evidence type="ECO:0000259" key="5">
    <source>
        <dbReference type="Pfam" id="PF01055"/>
    </source>
</evidence>
<dbReference type="Pfam" id="PF01055">
    <property type="entry name" value="Glyco_hydro_31_2nd"/>
    <property type="match status" value="1"/>
</dbReference>
<dbReference type="GO" id="GO:0030246">
    <property type="term" value="F:carbohydrate binding"/>
    <property type="evidence" value="ECO:0007669"/>
    <property type="project" value="InterPro"/>
</dbReference>
<dbReference type="AlphaFoldDB" id="A0A9D2BHJ5"/>
<feature type="domain" description="Glycoside hydrolase family 31 TIM barrel" evidence="5">
    <location>
        <begin position="153"/>
        <end position="513"/>
    </location>
</feature>
<dbReference type="Gene3D" id="2.60.40.4040">
    <property type="match status" value="1"/>
</dbReference>
<dbReference type="Pfam" id="PF21365">
    <property type="entry name" value="Glyco_hydro_31_3rd"/>
    <property type="match status" value="1"/>
</dbReference>
<keyword evidence="3 4" id="KW-0326">Glycosidase</keyword>
<dbReference type="PANTHER" id="PTHR22762">
    <property type="entry name" value="ALPHA-GLUCOSIDASE"/>
    <property type="match status" value="1"/>
</dbReference>
<name>A0A9D2BHJ5_9FIRM</name>
<evidence type="ECO:0000313" key="9">
    <source>
        <dbReference type="EMBL" id="HIX76436.1"/>
    </source>
</evidence>
<dbReference type="SUPFAM" id="SSF74650">
    <property type="entry name" value="Galactose mutarotase-like"/>
    <property type="match status" value="1"/>
</dbReference>
<dbReference type="InterPro" id="IPR011013">
    <property type="entry name" value="Gal_mutarotase_sf_dom"/>
</dbReference>
<dbReference type="CDD" id="cd06604">
    <property type="entry name" value="GH31_glucosidase_II_MalA"/>
    <property type="match status" value="1"/>
</dbReference>
<dbReference type="EMBL" id="DXEK01000041">
    <property type="protein sequence ID" value="HIX76436.1"/>
    <property type="molecule type" value="Genomic_DNA"/>
</dbReference>
<dbReference type="Gene3D" id="2.60.40.1760">
    <property type="entry name" value="glycosyl hydrolase (family 31)"/>
    <property type="match status" value="1"/>
</dbReference>
<dbReference type="SUPFAM" id="SSF51011">
    <property type="entry name" value="Glycosyl hydrolase domain"/>
    <property type="match status" value="1"/>
</dbReference>
<comment type="similarity">
    <text evidence="1 4">Belongs to the glycosyl hydrolase 31 family.</text>
</comment>
<dbReference type="InterPro" id="IPR025887">
    <property type="entry name" value="Glyco_hydro_31_N_dom"/>
</dbReference>
<dbReference type="Pfam" id="PF13802">
    <property type="entry name" value="Gal_mutarotas_2"/>
    <property type="match status" value="1"/>
</dbReference>
<comment type="caution">
    <text evidence="9">The sequence shown here is derived from an EMBL/GenBank/DDBJ whole genome shotgun (WGS) entry which is preliminary data.</text>
</comment>
<dbReference type="InterPro" id="IPR048395">
    <property type="entry name" value="Glyco_hydro_31_C"/>
</dbReference>
<dbReference type="Proteomes" id="UP000886890">
    <property type="component" value="Unassembled WGS sequence"/>
</dbReference>
<keyword evidence="2 4" id="KW-0378">Hydrolase</keyword>
<sequence>MIRKYRFGNPLNTEAVVKECPVEKGTIPSVEVKEGESISFTMTKNTPVYGLGEQVRGINKRGWIYTSNCTDDPNHREDTHSLYAAHNFLVFAEKEPFALFLDNPGEVTFDLGYTQQDTAVITMKDWDMDVYYIDGKDLKDIVHQFRQMIGRSYIPPKWAFGYGQSRWGYKSEDDVREVERRYRELGIPLDSIYLDIDYMERFKDFTLNNETFPDFPEFVKEMQEKHIHLVPIIDAGVKIEEGYPVYEEGVEKGYFCKDEEGNDFVAAVWPGRVHFPDMLNPEARRWFGLNYKFLLDQGIDGFWNDMNEPSIFYSEKRLEKVFDELESFRGKNQDLMTHFRFKGLVMTLANNPEDYRSFYHNFNGKGTPVRHDKVHNLYGYNMTRAAGDAFEELEPDKRILMFSRSSYIGMHRYGGIWQGDNLSWWSHLLLNIKMMPSLNMCGFLYTGADLCGFGADTTEDLALRWMQFGVFTPLMRNHAALGTREQELYQFSNSEACGRMVKIRYSLLPYLYSEYMKAALRDEMMFRPLAFDYPDDPYADQIEDQLMVGDSVMIAPVHEQNTTGRYVYLPEDMMLVSMRSPEDYTVQAVEKGHHYVPVAMDELIFFVRRNHVIPMAKSAKSVADMDFEHLSLLGYVTDKASYELYDDDGNSKDYENPEHYETVTVSAKGTIRQTGKMKKVFEKFDGIRQQ</sequence>
<evidence type="ECO:0000256" key="4">
    <source>
        <dbReference type="RuleBase" id="RU361185"/>
    </source>
</evidence>
<evidence type="ECO:0000256" key="2">
    <source>
        <dbReference type="ARBA" id="ARBA00022801"/>
    </source>
</evidence>
<dbReference type="CDD" id="cd14752">
    <property type="entry name" value="GH31_N"/>
    <property type="match status" value="1"/>
</dbReference>
<dbReference type="InterPro" id="IPR033403">
    <property type="entry name" value="DUF5110"/>
</dbReference>
<dbReference type="InterPro" id="IPR030458">
    <property type="entry name" value="Glyco_hydro_31_AS"/>
</dbReference>
<dbReference type="InterPro" id="IPR000322">
    <property type="entry name" value="Glyco_hydro_31_TIM"/>
</dbReference>
<evidence type="ECO:0000259" key="8">
    <source>
        <dbReference type="Pfam" id="PF21365"/>
    </source>
</evidence>
<evidence type="ECO:0000313" key="10">
    <source>
        <dbReference type="Proteomes" id="UP000886890"/>
    </source>
</evidence>
<dbReference type="GO" id="GO:0005975">
    <property type="term" value="P:carbohydrate metabolic process"/>
    <property type="evidence" value="ECO:0007669"/>
    <property type="project" value="InterPro"/>
</dbReference>
<dbReference type="Gene3D" id="3.20.20.80">
    <property type="entry name" value="Glycosidases"/>
    <property type="match status" value="1"/>
</dbReference>
<reference evidence="9" key="2">
    <citation type="submission" date="2021-04" db="EMBL/GenBank/DDBJ databases">
        <authorList>
            <person name="Gilroy R."/>
        </authorList>
    </citation>
    <scope>NUCLEOTIDE SEQUENCE</scope>
    <source>
        <strain evidence="9">CHK183-1962</strain>
    </source>
</reference>
<feature type="domain" description="DUF5110" evidence="7">
    <location>
        <begin position="630"/>
        <end position="669"/>
    </location>
</feature>
<evidence type="ECO:0000259" key="7">
    <source>
        <dbReference type="Pfam" id="PF17137"/>
    </source>
</evidence>
<evidence type="ECO:0000259" key="6">
    <source>
        <dbReference type="Pfam" id="PF13802"/>
    </source>
</evidence>
<dbReference type="PANTHER" id="PTHR22762:SF120">
    <property type="entry name" value="HETEROGLYCAN GLUCOSIDASE 1"/>
    <property type="match status" value="1"/>
</dbReference>
<dbReference type="Pfam" id="PF17137">
    <property type="entry name" value="DUF5110"/>
    <property type="match status" value="1"/>
</dbReference>
<dbReference type="PROSITE" id="PS00129">
    <property type="entry name" value="GLYCOSYL_HYDROL_F31_1"/>
    <property type="match status" value="1"/>
</dbReference>
<evidence type="ECO:0000256" key="1">
    <source>
        <dbReference type="ARBA" id="ARBA00007806"/>
    </source>
</evidence>
<reference evidence="9" key="1">
    <citation type="journal article" date="2021" name="PeerJ">
        <title>Extensive microbial diversity within the chicken gut microbiome revealed by metagenomics and culture.</title>
        <authorList>
            <person name="Gilroy R."/>
            <person name="Ravi A."/>
            <person name="Getino M."/>
            <person name="Pursley I."/>
            <person name="Horton D.L."/>
            <person name="Alikhan N.F."/>
            <person name="Baker D."/>
            <person name="Gharbi K."/>
            <person name="Hall N."/>
            <person name="Watson M."/>
            <person name="Adriaenssens E.M."/>
            <person name="Foster-Nyarko E."/>
            <person name="Jarju S."/>
            <person name="Secka A."/>
            <person name="Antonio M."/>
            <person name="Oren A."/>
            <person name="Chaudhuri R.R."/>
            <person name="La Ragione R."/>
            <person name="Hildebrand F."/>
            <person name="Pallen M.J."/>
        </authorList>
    </citation>
    <scope>NUCLEOTIDE SEQUENCE</scope>
    <source>
        <strain evidence="9">CHK183-1962</strain>
    </source>
</reference>